<evidence type="ECO:0000313" key="3">
    <source>
        <dbReference type="Proteomes" id="UP000183954"/>
    </source>
</evidence>
<dbReference type="SUPFAM" id="SSF46785">
    <property type="entry name" value="Winged helix' DNA-binding domain"/>
    <property type="match status" value="1"/>
</dbReference>
<dbReference type="RefSeq" id="WP_073032520.1">
    <property type="nucleotide sequence ID" value="NZ_FQXJ01000025.1"/>
</dbReference>
<dbReference type="OrthoDB" id="9808017at2"/>
<proteinExistence type="predicted"/>
<feature type="domain" description="Transcription regulator PadR N-terminal" evidence="1">
    <location>
        <begin position="16"/>
        <end position="89"/>
    </location>
</feature>
<dbReference type="InterPro" id="IPR052509">
    <property type="entry name" value="Metal_resp_DNA-bind_regulator"/>
</dbReference>
<dbReference type="InterPro" id="IPR036390">
    <property type="entry name" value="WH_DNA-bd_sf"/>
</dbReference>
<keyword evidence="3" id="KW-1185">Reference proteome</keyword>
<dbReference type="InterPro" id="IPR036388">
    <property type="entry name" value="WH-like_DNA-bd_sf"/>
</dbReference>
<name>A0A1M6DW36_9FIRM</name>
<dbReference type="PANTHER" id="PTHR33169:SF14">
    <property type="entry name" value="TRANSCRIPTIONAL REGULATOR RV3488"/>
    <property type="match status" value="1"/>
</dbReference>
<sequence length="118" mass="13759">MNVSKDLVAASATPLILAILKENDSYGYAIIKRVKEMSENQLIWTEGMLYPVLHRLEEHLLIESYLSKSEAGRQRKYYRIKESGLTELELQKKQWEIVNNALARTWNEESNCKEDQDV</sequence>
<evidence type="ECO:0000313" key="2">
    <source>
        <dbReference type="EMBL" id="SHI77385.1"/>
    </source>
</evidence>
<dbReference type="Gene3D" id="1.10.10.10">
    <property type="entry name" value="Winged helix-like DNA-binding domain superfamily/Winged helix DNA-binding domain"/>
    <property type="match status" value="1"/>
</dbReference>
<dbReference type="Pfam" id="PF03551">
    <property type="entry name" value="PadR"/>
    <property type="match status" value="1"/>
</dbReference>
<accession>A0A1M6DW36</accession>
<gene>
    <name evidence="2" type="ORF">SAMN02746098_04604</name>
</gene>
<dbReference type="Proteomes" id="UP000183954">
    <property type="component" value="Unassembled WGS sequence"/>
</dbReference>
<organism evidence="2 3">
    <name type="scientific">Desulfosporosinus lacus DSM 15449</name>
    <dbReference type="NCBI Taxonomy" id="1121420"/>
    <lineage>
        <taxon>Bacteria</taxon>
        <taxon>Bacillati</taxon>
        <taxon>Bacillota</taxon>
        <taxon>Clostridia</taxon>
        <taxon>Eubacteriales</taxon>
        <taxon>Desulfitobacteriaceae</taxon>
        <taxon>Desulfosporosinus</taxon>
    </lineage>
</organism>
<evidence type="ECO:0000259" key="1">
    <source>
        <dbReference type="Pfam" id="PF03551"/>
    </source>
</evidence>
<dbReference type="GO" id="GO:0003677">
    <property type="term" value="F:DNA binding"/>
    <property type="evidence" value="ECO:0007669"/>
    <property type="project" value="UniProtKB-KW"/>
</dbReference>
<dbReference type="EMBL" id="FQXJ01000025">
    <property type="protein sequence ID" value="SHI77385.1"/>
    <property type="molecule type" value="Genomic_DNA"/>
</dbReference>
<reference evidence="3" key="1">
    <citation type="submission" date="2016-11" db="EMBL/GenBank/DDBJ databases">
        <authorList>
            <person name="Varghese N."/>
            <person name="Submissions S."/>
        </authorList>
    </citation>
    <scope>NUCLEOTIDE SEQUENCE [LARGE SCALE GENOMIC DNA]</scope>
    <source>
        <strain evidence="3">DSM 15449</strain>
    </source>
</reference>
<dbReference type="AlphaFoldDB" id="A0A1M6DW36"/>
<keyword evidence="2" id="KW-0238">DNA-binding</keyword>
<dbReference type="InterPro" id="IPR005149">
    <property type="entry name" value="Tscrpt_reg_PadR_N"/>
</dbReference>
<dbReference type="STRING" id="1121420.SAMN02746098_04604"/>
<protein>
    <submittedName>
        <fullName evidence="2">DNA-binding transcriptional regulator, PadR family</fullName>
    </submittedName>
</protein>
<dbReference type="PANTHER" id="PTHR33169">
    <property type="entry name" value="PADR-FAMILY TRANSCRIPTIONAL REGULATOR"/>
    <property type="match status" value="1"/>
</dbReference>